<feature type="domain" description="Myb-like" evidence="1">
    <location>
        <begin position="4"/>
        <end position="62"/>
    </location>
</feature>
<dbReference type="GeneID" id="110794232"/>
<keyword evidence="2" id="KW-1185">Reference proteome</keyword>
<dbReference type="PANTHER" id="PTHR43694:SF1">
    <property type="entry name" value="RIBONUCLEASE J"/>
    <property type="match status" value="1"/>
</dbReference>
<evidence type="ECO:0000259" key="1">
    <source>
        <dbReference type="PROSITE" id="PS50090"/>
    </source>
</evidence>
<dbReference type="PANTHER" id="PTHR43694">
    <property type="entry name" value="RIBONUCLEASE J"/>
    <property type="match status" value="1"/>
</dbReference>
<dbReference type="PROSITE" id="PS50090">
    <property type="entry name" value="MYB_LIKE"/>
    <property type="match status" value="1"/>
</dbReference>
<accession>A0ABM3RBN3</accession>
<evidence type="ECO:0000313" key="3">
    <source>
        <dbReference type="RefSeq" id="XP_056693028.1"/>
    </source>
</evidence>
<dbReference type="Pfam" id="PF13837">
    <property type="entry name" value="Myb_DNA-bind_4"/>
    <property type="match status" value="1"/>
</dbReference>
<gene>
    <name evidence="3" type="primary">LOC110794232</name>
</gene>
<dbReference type="RefSeq" id="XP_056693028.1">
    <property type="nucleotide sequence ID" value="XM_056837050.1"/>
</dbReference>
<dbReference type="InterPro" id="IPR001005">
    <property type="entry name" value="SANT/Myb"/>
</dbReference>
<protein>
    <submittedName>
        <fullName evidence="3">Ribonuclease J</fullName>
    </submittedName>
</protein>
<proteinExistence type="predicted"/>
<reference evidence="3" key="2">
    <citation type="submission" date="2025-08" db="UniProtKB">
        <authorList>
            <consortium name="RefSeq"/>
        </authorList>
    </citation>
    <scope>IDENTIFICATION</scope>
    <source>
        <tissue evidence="3">Leaf</tissue>
    </source>
</reference>
<organism evidence="2 3">
    <name type="scientific">Spinacia oleracea</name>
    <name type="common">Spinach</name>
    <dbReference type="NCBI Taxonomy" id="3562"/>
    <lineage>
        <taxon>Eukaryota</taxon>
        <taxon>Viridiplantae</taxon>
        <taxon>Streptophyta</taxon>
        <taxon>Embryophyta</taxon>
        <taxon>Tracheophyta</taxon>
        <taxon>Spermatophyta</taxon>
        <taxon>Magnoliopsida</taxon>
        <taxon>eudicotyledons</taxon>
        <taxon>Gunneridae</taxon>
        <taxon>Pentapetalae</taxon>
        <taxon>Caryophyllales</taxon>
        <taxon>Chenopodiaceae</taxon>
        <taxon>Chenopodioideae</taxon>
        <taxon>Anserineae</taxon>
        <taxon>Spinacia</taxon>
    </lineage>
</organism>
<reference evidence="2" key="1">
    <citation type="journal article" date="2021" name="Nat. Commun.">
        <title>Genomic analyses provide insights into spinach domestication and the genetic basis of agronomic traits.</title>
        <authorList>
            <person name="Cai X."/>
            <person name="Sun X."/>
            <person name="Xu C."/>
            <person name="Sun H."/>
            <person name="Wang X."/>
            <person name="Ge C."/>
            <person name="Zhang Z."/>
            <person name="Wang Q."/>
            <person name="Fei Z."/>
            <person name="Jiao C."/>
            <person name="Wang Q."/>
        </authorList>
    </citation>
    <scope>NUCLEOTIDE SEQUENCE [LARGE SCALE GENOMIC DNA]</scope>
    <source>
        <strain evidence="2">cv. Varoflay</strain>
    </source>
</reference>
<dbReference type="InterPro" id="IPR044822">
    <property type="entry name" value="Myb_DNA-bind_4"/>
</dbReference>
<sequence>MILNKWKPEEVKKLIMLHGDLHERFQVVRRCMALWEEISSSLVADGFNRTPGQCKSLWASLVQKYENLSDLESQQQRILKVSKMEINYMFPGTENA</sequence>
<evidence type="ECO:0000313" key="2">
    <source>
        <dbReference type="Proteomes" id="UP000813463"/>
    </source>
</evidence>
<dbReference type="Proteomes" id="UP000813463">
    <property type="component" value="Chromosome 2"/>
</dbReference>
<dbReference type="Gene3D" id="1.10.10.60">
    <property type="entry name" value="Homeodomain-like"/>
    <property type="match status" value="1"/>
</dbReference>
<name>A0ABM3RBN3_SPIOL</name>
<dbReference type="CDD" id="cd12203">
    <property type="entry name" value="GT1"/>
    <property type="match status" value="1"/>
</dbReference>